<dbReference type="Gene3D" id="3.20.20.140">
    <property type="entry name" value="Metal-dependent hydrolases"/>
    <property type="match status" value="1"/>
</dbReference>
<dbReference type="InterPro" id="IPR032466">
    <property type="entry name" value="Metal_Hydrolase"/>
</dbReference>
<dbReference type="GO" id="GO:0004157">
    <property type="term" value="F:dihydropyrimidinase activity"/>
    <property type="evidence" value="ECO:0007669"/>
    <property type="project" value="TreeGrafter"/>
</dbReference>
<sequence>LEAEATNRACTLASQANCPLYVVHVMSKGAAKAIAQHRQKGHVIFGEPVAAGLALDGSHYFDKDWLHAARYVMSPPLSIDKSTPECLMDMLAADQLHLTGTDNCTFNGDQKMAGRHDFTKIPNGVNGVEDRMSIVWDRGVHSGKITPMRFVQIT</sequence>
<evidence type="ECO:0008006" key="4">
    <source>
        <dbReference type="Google" id="ProtNLM"/>
    </source>
</evidence>
<dbReference type="PANTHER" id="PTHR11647">
    <property type="entry name" value="HYDRANTOINASE/DIHYDROPYRIMIDINASE FAMILY MEMBER"/>
    <property type="match status" value="1"/>
</dbReference>
<comment type="similarity">
    <text evidence="1">Belongs to the metallo-dependent hydrolases superfamily. Hydantoinase/dihydropyrimidinase family.</text>
</comment>
<dbReference type="Proteomes" id="UP000230423">
    <property type="component" value="Unassembled WGS sequence"/>
</dbReference>
<dbReference type="AlphaFoldDB" id="A0A2G9T6M9"/>
<feature type="non-terminal residue" evidence="2">
    <location>
        <position position="154"/>
    </location>
</feature>
<feature type="non-terminal residue" evidence="2">
    <location>
        <position position="1"/>
    </location>
</feature>
<evidence type="ECO:0000313" key="3">
    <source>
        <dbReference type="Proteomes" id="UP000230423"/>
    </source>
</evidence>
<dbReference type="EMBL" id="KZ410547">
    <property type="protein sequence ID" value="PIO53558.1"/>
    <property type="molecule type" value="Genomic_DNA"/>
</dbReference>
<dbReference type="OrthoDB" id="10258955at2759"/>
<evidence type="ECO:0000256" key="1">
    <source>
        <dbReference type="ARBA" id="ARBA00008829"/>
    </source>
</evidence>
<dbReference type="InterPro" id="IPR050378">
    <property type="entry name" value="Metallo-dep_Hydrolases_sf"/>
</dbReference>
<dbReference type="SUPFAM" id="SSF51556">
    <property type="entry name" value="Metallo-dependent hydrolases"/>
    <property type="match status" value="1"/>
</dbReference>
<gene>
    <name evidence="2" type="ORF">TELCIR_25102</name>
</gene>
<accession>A0A2G9T6M9</accession>
<evidence type="ECO:0000313" key="2">
    <source>
        <dbReference type="EMBL" id="PIO53558.1"/>
    </source>
</evidence>
<dbReference type="FunFam" id="3.20.20.140:FF:000174">
    <property type="entry name" value="Dihydropyrimidinase-related protein 2"/>
    <property type="match status" value="1"/>
</dbReference>
<keyword evidence="3" id="KW-1185">Reference proteome</keyword>
<dbReference type="GO" id="GO:0006208">
    <property type="term" value="P:pyrimidine nucleobase catabolic process"/>
    <property type="evidence" value="ECO:0007669"/>
    <property type="project" value="TreeGrafter"/>
</dbReference>
<reference evidence="2 3" key="1">
    <citation type="submission" date="2015-09" db="EMBL/GenBank/DDBJ databases">
        <title>Draft genome of the parasitic nematode Teladorsagia circumcincta isolate WARC Sus (inbred).</title>
        <authorList>
            <person name="Mitreva M."/>
        </authorList>
    </citation>
    <scope>NUCLEOTIDE SEQUENCE [LARGE SCALE GENOMIC DNA]</scope>
    <source>
        <strain evidence="2 3">S</strain>
    </source>
</reference>
<organism evidence="2 3">
    <name type="scientific">Teladorsagia circumcincta</name>
    <name type="common">Brown stomach worm</name>
    <name type="synonym">Ostertagia circumcincta</name>
    <dbReference type="NCBI Taxonomy" id="45464"/>
    <lineage>
        <taxon>Eukaryota</taxon>
        <taxon>Metazoa</taxon>
        <taxon>Ecdysozoa</taxon>
        <taxon>Nematoda</taxon>
        <taxon>Chromadorea</taxon>
        <taxon>Rhabditida</taxon>
        <taxon>Rhabditina</taxon>
        <taxon>Rhabditomorpha</taxon>
        <taxon>Strongyloidea</taxon>
        <taxon>Trichostrongylidae</taxon>
        <taxon>Teladorsagia</taxon>
    </lineage>
</organism>
<dbReference type="GO" id="GO:0005829">
    <property type="term" value="C:cytosol"/>
    <property type="evidence" value="ECO:0007669"/>
    <property type="project" value="TreeGrafter"/>
</dbReference>
<proteinExistence type="inferred from homology"/>
<protein>
    <recommendedName>
        <fullName evidence="4">Dihydropyrimidinase</fullName>
    </recommendedName>
</protein>
<dbReference type="PANTHER" id="PTHR11647:SF1">
    <property type="entry name" value="COLLAPSIN RESPONSE MEDIATOR PROTEIN"/>
    <property type="match status" value="1"/>
</dbReference>
<name>A0A2G9T6M9_TELCI</name>